<dbReference type="Gene3D" id="1.10.1900.20">
    <property type="entry name" value="Ribosomal protein L20"/>
    <property type="match status" value="1"/>
</dbReference>
<evidence type="ECO:0000256" key="3">
    <source>
        <dbReference type="ARBA" id="ARBA00022884"/>
    </source>
</evidence>
<dbReference type="GO" id="GO:0005840">
    <property type="term" value="C:ribosome"/>
    <property type="evidence" value="ECO:0007669"/>
    <property type="project" value="UniProtKB-KW"/>
</dbReference>
<dbReference type="GO" id="GO:0003735">
    <property type="term" value="F:structural constituent of ribosome"/>
    <property type="evidence" value="ECO:0007669"/>
    <property type="project" value="InterPro"/>
</dbReference>
<organism evidence="8 9">
    <name type="scientific">Fistulifera solaris</name>
    <name type="common">Oleaginous diatom</name>
    <dbReference type="NCBI Taxonomy" id="1519565"/>
    <lineage>
        <taxon>Eukaryota</taxon>
        <taxon>Sar</taxon>
        <taxon>Stramenopiles</taxon>
        <taxon>Ochrophyta</taxon>
        <taxon>Bacillariophyta</taxon>
        <taxon>Bacillariophyceae</taxon>
        <taxon>Bacillariophycidae</taxon>
        <taxon>Naviculales</taxon>
        <taxon>Naviculaceae</taxon>
        <taxon>Fistulifera</taxon>
    </lineage>
</organism>
<dbReference type="FunFam" id="1.10.1900.20:FF:000001">
    <property type="entry name" value="50S ribosomal protein L20"/>
    <property type="match status" value="1"/>
</dbReference>
<keyword evidence="9" id="KW-1185">Reference proteome</keyword>
<evidence type="ECO:0000256" key="1">
    <source>
        <dbReference type="ARBA" id="ARBA00007698"/>
    </source>
</evidence>
<reference evidence="8 9" key="1">
    <citation type="journal article" date="2015" name="Plant Cell">
        <title>Oil accumulation by the oleaginous diatom Fistulifera solaris as revealed by the genome and transcriptome.</title>
        <authorList>
            <person name="Tanaka T."/>
            <person name="Maeda Y."/>
            <person name="Veluchamy A."/>
            <person name="Tanaka M."/>
            <person name="Abida H."/>
            <person name="Marechal E."/>
            <person name="Bowler C."/>
            <person name="Muto M."/>
            <person name="Sunaga Y."/>
            <person name="Tanaka M."/>
            <person name="Yoshino T."/>
            <person name="Taniguchi T."/>
            <person name="Fukuda Y."/>
            <person name="Nemoto M."/>
            <person name="Matsumoto M."/>
            <person name="Wong P.S."/>
            <person name="Aburatani S."/>
            <person name="Fujibuchi W."/>
        </authorList>
    </citation>
    <scope>NUCLEOTIDE SEQUENCE [LARGE SCALE GENOMIC DNA]</scope>
    <source>
        <strain evidence="8 9">JPCC DA0580</strain>
    </source>
</reference>
<keyword evidence="3" id="KW-0694">RNA-binding</keyword>
<dbReference type="InterPro" id="IPR035566">
    <property type="entry name" value="Ribosomal_protein_bL20_C"/>
</dbReference>
<dbReference type="GO" id="GO:1990904">
    <property type="term" value="C:ribonucleoprotein complex"/>
    <property type="evidence" value="ECO:0007669"/>
    <property type="project" value="UniProtKB-KW"/>
</dbReference>
<dbReference type="Pfam" id="PF00453">
    <property type="entry name" value="Ribosomal_L20"/>
    <property type="match status" value="1"/>
</dbReference>
<evidence type="ECO:0000256" key="5">
    <source>
        <dbReference type="ARBA" id="ARBA00023274"/>
    </source>
</evidence>
<keyword evidence="5 7" id="KW-0687">Ribonucleoprotein</keyword>
<dbReference type="Proteomes" id="UP000198406">
    <property type="component" value="Unassembled WGS sequence"/>
</dbReference>
<evidence type="ECO:0000256" key="2">
    <source>
        <dbReference type="ARBA" id="ARBA00022730"/>
    </source>
</evidence>
<evidence type="ECO:0000256" key="7">
    <source>
        <dbReference type="RuleBase" id="RU000561"/>
    </source>
</evidence>
<name>A0A1Z5JFS0_FISSO</name>
<evidence type="ECO:0000256" key="4">
    <source>
        <dbReference type="ARBA" id="ARBA00022980"/>
    </source>
</evidence>
<dbReference type="SUPFAM" id="SSF74731">
    <property type="entry name" value="Ribosomal protein L20"/>
    <property type="match status" value="1"/>
</dbReference>
<dbReference type="CDD" id="cd07026">
    <property type="entry name" value="Ribosomal_L20"/>
    <property type="match status" value="1"/>
</dbReference>
<sequence length="160" mass="18613">MSLRFLTQRCWNVASSSLRGPTHPLTPLTGFLPSSPLTAAAGQIRTLASKKHKNLLKHAKGYRGKSKNCFSIAIRRVHKAWQYAYRDRKVKKRRWRSLWILRLNAAVRQYDWNYSTFMSSLGQHQIELNRKVLSELAANEPFAFKSVVDVLDQQQQQQRM</sequence>
<keyword evidence="2" id="KW-0699">rRNA-binding</keyword>
<dbReference type="GO" id="GO:0019843">
    <property type="term" value="F:rRNA binding"/>
    <property type="evidence" value="ECO:0007669"/>
    <property type="project" value="UniProtKB-KW"/>
</dbReference>
<comment type="caution">
    <text evidence="8">The sequence shown here is derived from an EMBL/GenBank/DDBJ whole genome shotgun (WGS) entry which is preliminary data.</text>
</comment>
<gene>
    <name evidence="8" type="ORF">FisN_15Hu344</name>
</gene>
<dbReference type="OrthoDB" id="10251781at2759"/>
<dbReference type="EMBL" id="BDSP01000055">
    <property type="protein sequence ID" value="GAX12860.1"/>
    <property type="molecule type" value="Genomic_DNA"/>
</dbReference>
<dbReference type="PROSITE" id="PS00937">
    <property type="entry name" value="RIBOSOMAL_L20"/>
    <property type="match status" value="1"/>
</dbReference>
<proteinExistence type="inferred from homology"/>
<dbReference type="PANTHER" id="PTHR10986">
    <property type="entry name" value="39S RIBOSOMAL PROTEIN L20"/>
    <property type="match status" value="1"/>
</dbReference>
<protein>
    <recommendedName>
        <fullName evidence="6">Large ribosomal subunit protein bL20c</fullName>
    </recommendedName>
</protein>
<evidence type="ECO:0000256" key="6">
    <source>
        <dbReference type="ARBA" id="ARBA00035295"/>
    </source>
</evidence>
<comment type="similarity">
    <text evidence="1 7">Belongs to the bacterial ribosomal protein bL20 family.</text>
</comment>
<evidence type="ECO:0000313" key="8">
    <source>
        <dbReference type="EMBL" id="GAX12860.1"/>
    </source>
</evidence>
<dbReference type="NCBIfam" id="TIGR01032">
    <property type="entry name" value="rplT_bact"/>
    <property type="match status" value="1"/>
</dbReference>
<dbReference type="GO" id="GO:0006412">
    <property type="term" value="P:translation"/>
    <property type="evidence" value="ECO:0007669"/>
    <property type="project" value="InterPro"/>
</dbReference>
<keyword evidence="4 7" id="KW-0689">Ribosomal protein</keyword>
<dbReference type="InParanoid" id="A0A1Z5JFS0"/>
<dbReference type="HAMAP" id="MF_00382">
    <property type="entry name" value="Ribosomal_bL20"/>
    <property type="match status" value="1"/>
</dbReference>
<dbReference type="Gene3D" id="6.10.160.10">
    <property type="match status" value="1"/>
</dbReference>
<dbReference type="AlphaFoldDB" id="A0A1Z5JFS0"/>
<dbReference type="InterPro" id="IPR005813">
    <property type="entry name" value="Ribosomal_bL20"/>
</dbReference>
<dbReference type="PRINTS" id="PR00062">
    <property type="entry name" value="RIBOSOMALL20"/>
</dbReference>
<evidence type="ECO:0000313" key="9">
    <source>
        <dbReference type="Proteomes" id="UP000198406"/>
    </source>
</evidence>
<dbReference type="FunCoup" id="A0A1Z5JFS0">
    <property type="interactions" value="304"/>
</dbReference>
<accession>A0A1Z5JFS0</accession>
<dbReference type="InterPro" id="IPR049946">
    <property type="entry name" value="RIBOSOMAL_L20_CS"/>
</dbReference>